<comment type="similarity">
    <text evidence="1">Belongs to the universal ribosomal protein uL5 family.</text>
</comment>
<dbReference type="SUPFAM" id="SSF55282">
    <property type="entry name" value="RL5-like"/>
    <property type="match status" value="1"/>
</dbReference>
<dbReference type="Gene3D" id="3.30.1440.10">
    <property type="match status" value="1"/>
</dbReference>
<dbReference type="GO" id="GO:0006412">
    <property type="term" value="P:translation"/>
    <property type="evidence" value="ECO:0007669"/>
    <property type="project" value="InterPro"/>
</dbReference>
<evidence type="ECO:0000256" key="1">
    <source>
        <dbReference type="ARBA" id="ARBA00008553"/>
    </source>
</evidence>
<dbReference type="NCBIfam" id="NF000585">
    <property type="entry name" value="PRK00010.1"/>
    <property type="match status" value="1"/>
</dbReference>
<evidence type="ECO:0000256" key="4">
    <source>
        <dbReference type="ARBA" id="ARBA00035210"/>
    </source>
</evidence>
<dbReference type="Proteomes" id="UP001345219">
    <property type="component" value="Chromosome 23"/>
</dbReference>
<dbReference type="AlphaFoldDB" id="A0AAN7K7W2"/>
<evidence type="ECO:0000259" key="7">
    <source>
        <dbReference type="Pfam" id="PF00673"/>
    </source>
</evidence>
<keyword evidence="9" id="KW-1185">Reference proteome</keyword>
<proteinExistence type="inferred from homology"/>
<keyword evidence="3" id="KW-0687">Ribonucleoprotein</keyword>
<gene>
    <name evidence="8" type="ORF">SAY87_029548</name>
</gene>
<dbReference type="HAMAP" id="MF_01333_B">
    <property type="entry name" value="Ribosomal_uL5_B"/>
    <property type="match status" value="1"/>
</dbReference>
<dbReference type="FunFam" id="3.30.1440.10:FF:000001">
    <property type="entry name" value="50S ribosomal protein L5"/>
    <property type="match status" value="1"/>
</dbReference>
<sequence>MACAWRLPSTASAFHGQVLAPAAPPSARAPWGSQRNLGAAVSVRSSDGIVLVEKSDAEKVSRLKATYLEKIVPLLKEEFSYTNIHQVPKIEKIVVNCGIGDAAQNAKGLDAAMNDMALITGQRPIKTRARVSVATFKIREGQPLGIAVTLRGNLMYSFLDRLINLGLPRTRDFQGLNANSFDGYGNYSVGIRDQSVFPEIKFDALGKPKGMDVCIATTAKTDKEGQRLLALMGMPFRDGGGQTAVQQRRKKLKAHHFDSKSKGRSRK</sequence>
<evidence type="ECO:0000313" key="9">
    <source>
        <dbReference type="Proteomes" id="UP001345219"/>
    </source>
</evidence>
<dbReference type="PROSITE" id="PS00358">
    <property type="entry name" value="RIBOSOMAL_L5"/>
    <property type="match status" value="1"/>
</dbReference>
<dbReference type="InterPro" id="IPR031309">
    <property type="entry name" value="Ribosomal_uL5_C"/>
</dbReference>
<evidence type="ECO:0000256" key="5">
    <source>
        <dbReference type="ARBA" id="ARBA00035391"/>
    </source>
</evidence>
<dbReference type="InterPro" id="IPR020930">
    <property type="entry name" value="Ribosomal_uL5_bac-type"/>
</dbReference>
<reference evidence="8 9" key="1">
    <citation type="journal article" date="2023" name="Hortic Res">
        <title>Pangenome of water caltrop reveals structural variations and asymmetric subgenome divergence after allopolyploidization.</title>
        <authorList>
            <person name="Zhang X."/>
            <person name="Chen Y."/>
            <person name="Wang L."/>
            <person name="Yuan Y."/>
            <person name="Fang M."/>
            <person name="Shi L."/>
            <person name="Lu R."/>
            <person name="Comes H.P."/>
            <person name="Ma Y."/>
            <person name="Chen Y."/>
            <person name="Huang G."/>
            <person name="Zhou Y."/>
            <person name="Zheng Z."/>
            <person name="Qiu Y."/>
        </authorList>
    </citation>
    <scope>NUCLEOTIDE SEQUENCE [LARGE SCALE GENOMIC DNA]</scope>
    <source>
        <tissue evidence="8">Roots</tissue>
    </source>
</reference>
<evidence type="ECO:0000256" key="3">
    <source>
        <dbReference type="ARBA" id="ARBA00023274"/>
    </source>
</evidence>
<dbReference type="InterPro" id="IPR031310">
    <property type="entry name" value="Ribosomal_uL5_N"/>
</dbReference>
<keyword evidence="2" id="KW-0689">Ribosomal protein</keyword>
<feature type="domain" description="Large ribosomal subunit protein uL5 C-terminal" evidence="7">
    <location>
        <begin position="143"/>
        <end position="236"/>
    </location>
</feature>
<dbReference type="Pfam" id="PF00673">
    <property type="entry name" value="Ribosomal_L5_C"/>
    <property type="match status" value="1"/>
</dbReference>
<protein>
    <recommendedName>
        <fullName evidence="4">Large ribosomal subunit protein uL5c</fullName>
    </recommendedName>
    <alternativeName>
        <fullName evidence="5">50S ribosomal protein L5, chloroplastic</fullName>
    </alternativeName>
</protein>
<dbReference type="PANTHER" id="PTHR11994">
    <property type="entry name" value="60S RIBOSOMAL PROTEIN L11-RELATED"/>
    <property type="match status" value="1"/>
</dbReference>
<dbReference type="GO" id="GO:0003735">
    <property type="term" value="F:structural constituent of ribosome"/>
    <property type="evidence" value="ECO:0007669"/>
    <property type="project" value="InterPro"/>
</dbReference>
<accession>A0AAN7K7W2</accession>
<dbReference type="GO" id="GO:0005840">
    <property type="term" value="C:ribosome"/>
    <property type="evidence" value="ECO:0007669"/>
    <property type="project" value="UniProtKB-KW"/>
</dbReference>
<dbReference type="GO" id="GO:1990904">
    <property type="term" value="C:ribonucleoprotein complex"/>
    <property type="evidence" value="ECO:0007669"/>
    <property type="project" value="UniProtKB-KW"/>
</dbReference>
<dbReference type="InterPro" id="IPR020929">
    <property type="entry name" value="Ribosomal_uL5_CS"/>
</dbReference>
<evidence type="ECO:0000259" key="6">
    <source>
        <dbReference type="Pfam" id="PF00281"/>
    </source>
</evidence>
<dbReference type="EMBL" id="JAXIOK010000009">
    <property type="protein sequence ID" value="KAK4761664.1"/>
    <property type="molecule type" value="Genomic_DNA"/>
</dbReference>
<dbReference type="InterPro" id="IPR022803">
    <property type="entry name" value="Ribosomal_uL5_dom_sf"/>
</dbReference>
<comment type="caution">
    <text evidence="8">The sequence shown here is derived from an EMBL/GenBank/DDBJ whole genome shotgun (WGS) entry which is preliminary data.</text>
</comment>
<dbReference type="InterPro" id="IPR002132">
    <property type="entry name" value="Ribosomal_uL5"/>
</dbReference>
<evidence type="ECO:0000256" key="2">
    <source>
        <dbReference type="ARBA" id="ARBA00022980"/>
    </source>
</evidence>
<evidence type="ECO:0000313" key="8">
    <source>
        <dbReference type="EMBL" id="KAK4761664.1"/>
    </source>
</evidence>
<dbReference type="Pfam" id="PF00281">
    <property type="entry name" value="Ribosomal_L5"/>
    <property type="match status" value="1"/>
</dbReference>
<name>A0AAN7K7W2_9MYRT</name>
<feature type="domain" description="Large ribosomal subunit protein uL5 N-terminal" evidence="6">
    <location>
        <begin position="83"/>
        <end position="139"/>
    </location>
</feature>
<organism evidence="8 9">
    <name type="scientific">Trapa incisa</name>
    <dbReference type="NCBI Taxonomy" id="236973"/>
    <lineage>
        <taxon>Eukaryota</taxon>
        <taxon>Viridiplantae</taxon>
        <taxon>Streptophyta</taxon>
        <taxon>Embryophyta</taxon>
        <taxon>Tracheophyta</taxon>
        <taxon>Spermatophyta</taxon>
        <taxon>Magnoliopsida</taxon>
        <taxon>eudicotyledons</taxon>
        <taxon>Gunneridae</taxon>
        <taxon>Pentapetalae</taxon>
        <taxon>rosids</taxon>
        <taxon>malvids</taxon>
        <taxon>Myrtales</taxon>
        <taxon>Lythraceae</taxon>
        <taxon>Trapa</taxon>
    </lineage>
</organism>